<reference evidence="2" key="2">
    <citation type="journal article" date="2019" name="IMA Fungus">
        <title>Genome sequencing and comparison of five Tilletia species to identify candidate genes for the detection of regulated species infecting wheat.</title>
        <authorList>
            <person name="Nguyen H.D.T."/>
            <person name="Sultana T."/>
            <person name="Kesanakurti P."/>
            <person name="Hambleton S."/>
        </authorList>
    </citation>
    <scope>NUCLEOTIDE SEQUENCE</scope>
    <source>
        <strain evidence="2">DAOMC 236426</strain>
    </source>
</reference>
<dbReference type="EMBL" id="LWDE02001193">
    <property type="protein sequence ID" value="KAE8242157.1"/>
    <property type="molecule type" value="Genomic_DNA"/>
</dbReference>
<proteinExistence type="predicted"/>
<feature type="region of interest" description="Disordered" evidence="1">
    <location>
        <begin position="142"/>
        <end position="161"/>
    </location>
</feature>
<evidence type="ECO:0000313" key="2">
    <source>
        <dbReference type="EMBL" id="KAE8242157.1"/>
    </source>
</evidence>
<sequence length="311" mass="32487">MTSSCSANADEAAVMGAAFYRASFNPQLKMKAIKARDYNPYISTSARRTRGPSGTPSLGTARVAKGWRRRFTSANLLAERSPKLPRLESSSTAAVTATATATTPVDGAPEAVPSALKGDGDALMADAGQQEQAEGTAADIIDENPDTPVKAHSQPQPAELSTTAQTIEMEEKVDDAVHAGERVALPSGSASTTGPATAQAPVRSTTLDDGTTLTDCTPTADASYRPRPRRRASSNDSGPDSAGRCHSRHVPVDVGLRHRVRVVAARHGGLWSVCSFASSCCVCALTVTEYASGFAFDNSRNGYASSSSRPL</sequence>
<feature type="region of interest" description="Disordered" evidence="1">
    <location>
        <begin position="185"/>
        <end position="248"/>
    </location>
</feature>
<accession>A0A8X7MMR9</accession>
<evidence type="ECO:0000313" key="3">
    <source>
        <dbReference type="Proteomes" id="UP000077684"/>
    </source>
</evidence>
<dbReference type="AlphaFoldDB" id="A0A8X7MMR9"/>
<feature type="region of interest" description="Disordered" evidence="1">
    <location>
        <begin position="98"/>
        <end position="120"/>
    </location>
</feature>
<reference evidence="2" key="1">
    <citation type="submission" date="2016-04" db="EMBL/GenBank/DDBJ databases">
        <authorList>
            <person name="Nguyen H.D."/>
            <person name="Samba Siva P."/>
            <person name="Cullis J."/>
            <person name="Levesque C.A."/>
            <person name="Hambleton S."/>
        </authorList>
    </citation>
    <scope>NUCLEOTIDE SEQUENCE</scope>
    <source>
        <strain evidence="2">DAOMC 236426</strain>
    </source>
</reference>
<name>A0A8X7MMR9_9BASI</name>
<gene>
    <name evidence="2" type="ORF">A4X06_0g7179</name>
</gene>
<comment type="caution">
    <text evidence="2">The sequence shown here is derived from an EMBL/GenBank/DDBJ whole genome shotgun (WGS) entry which is preliminary data.</text>
</comment>
<feature type="compositionally biased region" description="Low complexity" evidence="1">
    <location>
        <begin position="205"/>
        <end position="222"/>
    </location>
</feature>
<dbReference type="Proteomes" id="UP000077684">
    <property type="component" value="Unassembled WGS sequence"/>
</dbReference>
<keyword evidence="3" id="KW-1185">Reference proteome</keyword>
<protein>
    <submittedName>
        <fullName evidence="2">Uncharacterized protein</fullName>
    </submittedName>
</protein>
<evidence type="ECO:0000256" key="1">
    <source>
        <dbReference type="SAM" id="MobiDB-lite"/>
    </source>
</evidence>
<organism evidence="2 3">
    <name type="scientific">Tilletia controversa</name>
    <name type="common">dwarf bunt fungus</name>
    <dbReference type="NCBI Taxonomy" id="13291"/>
    <lineage>
        <taxon>Eukaryota</taxon>
        <taxon>Fungi</taxon>
        <taxon>Dikarya</taxon>
        <taxon>Basidiomycota</taxon>
        <taxon>Ustilaginomycotina</taxon>
        <taxon>Exobasidiomycetes</taxon>
        <taxon>Tilletiales</taxon>
        <taxon>Tilletiaceae</taxon>
        <taxon>Tilletia</taxon>
    </lineage>
</organism>